<evidence type="ECO:0000256" key="10">
    <source>
        <dbReference type="SAM" id="MobiDB-lite"/>
    </source>
</evidence>
<dbReference type="Gene3D" id="1.20.1600.10">
    <property type="entry name" value="Outer membrane efflux proteins (OEP)"/>
    <property type="match status" value="1"/>
</dbReference>
<keyword evidence="3 9" id="KW-1134">Transmembrane beta strand</keyword>
<comment type="similarity">
    <text evidence="2 9">Belongs to the outer membrane factor (OMF) (TC 1.B.17) family.</text>
</comment>
<dbReference type="Gene3D" id="2.20.200.10">
    <property type="entry name" value="Outer membrane efflux proteins (OEP)"/>
    <property type="match status" value="1"/>
</dbReference>
<evidence type="ECO:0000256" key="9">
    <source>
        <dbReference type="RuleBase" id="RU362097"/>
    </source>
</evidence>
<keyword evidence="8 9" id="KW-0449">Lipoprotein</keyword>
<dbReference type="PROSITE" id="PS51257">
    <property type="entry name" value="PROKAR_LIPOPROTEIN"/>
    <property type="match status" value="1"/>
</dbReference>
<dbReference type="PANTHER" id="PTHR30203">
    <property type="entry name" value="OUTER MEMBRANE CATION EFFLUX PROTEIN"/>
    <property type="match status" value="1"/>
</dbReference>
<feature type="region of interest" description="Disordered" evidence="10">
    <location>
        <begin position="44"/>
        <end position="68"/>
    </location>
</feature>
<feature type="signal peptide" evidence="9">
    <location>
        <begin position="1"/>
        <end position="30"/>
    </location>
</feature>
<sequence length="500" mass="53056">MKCINSPAARPRAKAANAVLAALIAAIGLAGCASFEGIGTDKQPAQAGDFTTARSLSDPNPGAPNGQWPGSDWVRQFGDAQLTALIEEALAANPTLQQARARIGAAAALAESRGAPLLPTVNAEASVIRNQFSSTSIYPPPYGGNWYNEKKAGLNVGYELDLWNKNQAALEQAISSQKAAQASEQEARLALTASIVSVYSQLAAQYAVQDILQRTVEQRSSLETITADRVRTGLDSQIERNQSRTSSADARAQLEQSAGQIVLLRQQLGALSGKGPDRGLQLAPPSMQNLATPGLPADLPLNLLGRRPDIVAARWQVEAASRGIDVAKARFYPDINLSAMIGFDSLVDANPFTAASKSIAFGPAITLPIFEGGALRAGLKGEVASYELAVATYNKTLNDAYADVARQIAAIHSLERQLPIRREALQAAERAYDLARERYRLGLVSQLTLLSSETAVLAQRQSLVALQAQRRDQQVALYKALGGGFDAQQAGLAQAPAPSR</sequence>
<comment type="caution">
    <text evidence="11">The sequence shown here is derived from an EMBL/GenBank/DDBJ whole genome shotgun (WGS) entry which is preliminary data.</text>
</comment>
<dbReference type="SUPFAM" id="SSF56954">
    <property type="entry name" value="Outer membrane efflux proteins (OEP)"/>
    <property type="match status" value="1"/>
</dbReference>
<evidence type="ECO:0000256" key="2">
    <source>
        <dbReference type="ARBA" id="ARBA00007613"/>
    </source>
</evidence>
<reference evidence="11 12" key="1">
    <citation type="journal article" date="2010" name="Int. J. Syst. Evol. Microbiol.">
        <title>Reclassification of Herbaspirillum putei as a later heterotypic synonym of Herbaspirillum huttiense, with the description of H. huttiense subsp. huttiense subsp. nov. and H. huttiense subsp. putei subsp. nov., comb. nov., and description of Herbaspirillum aquaticum sp. nov.</title>
        <authorList>
            <person name="Dobritsa A.P."/>
            <person name="Reddy M.C."/>
            <person name="Samadpour M."/>
        </authorList>
    </citation>
    <scope>NUCLEOTIDE SEQUENCE [LARGE SCALE GENOMIC DNA]</scope>
    <source>
        <strain evidence="11 12">IEH 4430</strain>
    </source>
</reference>
<dbReference type="EMBL" id="NJGV01000001">
    <property type="protein sequence ID" value="OWY36838.1"/>
    <property type="molecule type" value="Genomic_DNA"/>
</dbReference>
<dbReference type="InterPro" id="IPR010131">
    <property type="entry name" value="MdtP/NodT-like"/>
</dbReference>
<keyword evidence="4 9" id="KW-0812">Transmembrane</keyword>
<dbReference type="Proteomes" id="UP000214747">
    <property type="component" value="Unassembled WGS sequence"/>
</dbReference>
<name>A0A225T0J3_9BURK</name>
<keyword evidence="7 9" id="KW-0564">Palmitate</keyword>
<evidence type="ECO:0000256" key="3">
    <source>
        <dbReference type="ARBA" id="ARBA00022452"/>
    </source>
</evidence>
<protein>
    <submittedName>
        <fullName evidence="11">MarR family transcriptional regulator</fullName>
    </submittedName>
</protein>
<keyword evidence="5 9" id="KW-0732">Signal</keyword>
<evidence type="ECO:0000256" key="7">
    <source>
        <dbReference type="ARBA" id="ARBA00023139"/>
    </source>
</evidence>
<evidence type="ECO:0000256" key="4">
    <source>
        <dbReference type="ARBA" id="ARBA00022692"/>
    </source>
</evidence>
<feature type="chain" id="PRO_5011811870" evidence="9">
    <location>
        <begin position="31"/>
        <end position="500"/>
    </location>
</feature>
<dbReference type="InterPro" id="IPR003423">
    <property type="entry name" value="OMP_efflux"/>
</dbReference>
<evidence type="ECO:0000256" key="1">
    <source>
        <dbReference type="ARBA" id="ARBA00004370"/>
    </source>
</evidence>
<keyword evidence="6 9" id="KW-0472">Membrane</keyword>
<accession>A0A225T0J3</accession>
<evidence type="ECO:0000313" key="11">
    <source>
        <dbReference type="EMBL" id="OWY36838.1"/>
    </source>
</evidence>
<dbReference type="NCBIfam" id="TIGR01845">
    <property type="entry name" value="outer_NodT"/>
    <property type="match status" value="1"/>
</dbReference>
<dbReference type="GO" id="GO:0015562">
    <property type="term" value="F:efflux transmembrane transporter activity"/>
    <property type="evidence" value="ECO:0007669"/>
    <property type="project" value="InterPro"/>
</dbReference>
<organism evidence="11 12">
    <name type="scientific">Herbaspirillum aquaticum</name>
    <dbReference type="NCBI Taxonomy" id="568783"/>
    <lineage>
        <taxon>Bacteria</taxon>
        <taxon>Pseudomonadati</taxon>
        <taxon>Pseudomonadota</taxon>
        <taxon>Betaproteobacteria</taxon>
        <taxon>Burkholderiales</taxon>
        <taxon>Oxalobacteraceae</taxon>
        <taxon>Herbaspirillum</taxon>
    </lineage>
</organism>
<proteinExistence type="inferred from homology"/>
<evidence type="ECO:0000313" key="12">
    <source>
        <dbReference type="Proteomes" id="UP000214747"/>
    </source>
</evidence>
<evidence type="ECO:0000256" key="5">
    <source>
        <dbReference type="ARBA" id="ARBA00022729"/>
    </source>
</evidence>
<dbReference type="GO" id="GO:0005886">
    <property type="term" value="C:plasma membrane"/>
    <property type="evidence" value="ECO:0007669"/>
    <property type="project" value="UniProtKB-SubCell"/>
</dbReference>
<dbReference type="AlphaFoldDB" id="A0A225T0J3"/>
<dbReference type="PANTHER" id="PTHR30203:SF20">
    <property type="entry name" value="MULTIDRUG RESISTANCE OUTER MEMBRANE PROTEIN MDTP-RELATED"/>
    <property type="match status" value="1"/>
</dbReference>
<gene>
    <name evidence="11" type="ORF">CEJ45_01740</name>
</gene>
<keyword evidence="12" id="KW-1185">Reference proteome</keyword>
<comment type="subcellular location">
    <subcellularLocation>
        <location evidence="9">Cell membrane</location>
        <topology evidence="9">Lipid-anchor</topology>
    </subcellularLocation>
    <subcellularLocation>
        <location evidence="1">Membrane</location>
    </subcellularLocation>
</comment>
<evidence type="ECO:0000256" key="8">
    <source>
        <dbReference type="ARBA" id="ARBA00023288"/>
    </source>
</evidence>
<dbReference type="RefSeq" id="WP_088753516.1">
    <property type="nucleotide sequence ID" value="NZ_NJGV01000001.1"/>
</dbReference>
<dbReference type="Pfam" id="PF02321">
    <property type="entry name" value="OEP"/>
    <property type="match status" value="2"/>
</dbReference>
<evidence type="ECO:0000256" key="6">
    <source>
        <dbReference type="ARBA" id="ARBA00023136"/>
    </source>
</evidence>